<feature type="compositionally biased region" description="Low complexity" evidence="9">
    <location>
        <begin position="694"/>
        <end position="712"/>
    </location>
</feature>
<evidence type="ECO:0000256" key="3">
    <source>
        <dbReference type="ARBA" id="ARBA00022833"/>
    </source>
</evidence>
<dbReference type="SMART" id="SM00356">
    <property type="entry name" value="ZnF_C3H1"/>
    <property type="match status" value="1"/>
</dbReference>
<organism evidence="12 13">
    <name type="scientific">Mycena metata</name>
    <dbReference type="NCBI Taxonomy" id="1033252"/>
    <lineage>
        <taxon>Eukaryota</taxon>
        <taxon>Fungi</taxon>
        <taxon>Dikarya</taxon>
        <taxon>Basidiomycota</taxon>
        <taxon>Agaricomycotina</taxon>
        <taxon>Agaricomycetes</taxon>
        <taxon>Agaricomycetidae</taxon>
        <taxon>Agaricales</taxon>
        <taxon>Marasmiineae</taxon>
        <taxon>Mycenaceae</taxon>
        <taxon>Mycena</taxon>
    </lineage>
</organism>
<feature type="compositionally biased region" description="Low complexity" evidence="9">
    <location>
        <begin position="802"/>
        <end position="811"/>
    </location>
</feature>
<comment type="function">
    <text evidence="5">May be involved in the turnover of nuclear polyadenylated (pA+) RNA.</text>
</comment>
<dbReference type="InterPro" id="IPR036855">
    <property type="entry name" value="Znf_CCCH_sf"/>
</dbReference>
<feature type="compositionally biased region" description="Basic and acidic residues" evidence="9">
    <location>
        <begin position="109"/>
        <end position="127"/>
    </location>
</feature>
<feature type="region of interest" description="Disordered" evidence="9">
    <location>
        <begin position="673"/>
        <end position="715"/>
    </location>
</feature>
<dbReference type="AlphaFoldDB" id="A0AAD7KJ56"/>
<proteinExistence type="predicted"/>
<keyword evidence="2 7" id="KW-0863">Zinc-finger</keyword>
<evidence type="ECO:0000256" key="4">
    <source>
        <dbReference type="ARBA" id="ARBA00022884"/>
    </source>
</evidence>
<evidence type="ECO:0000256" key="8">
    <source>
        <dbReference type="SAM" id="Coils"/>
    </source>
</evidence>
<sequence>MIFDSSTGVHLKPWLVRTLEPICDAEPGALADYILALLKHNVPEAEMRKELAVQLDEFLEKECPPFIDTLFTVLRTKSYLPYGTSPSTSAFPTGNGIPIPLDTPTGPHSPDRTRKRSFDSDERDGRPPAKGPRLSSEGQFSRYSNGRGGSTGGWGAHVERPPNGYRDSVSQMNAGGMGMNGSPMNGRRPQPYLPPDHQKRGICRDYHNNGYCSRGAYCKFSHGDDAVVPGQLFPMNGGGGGGMPFMPMFAGGGPPFGMNGGAGPAYDPHEARMDMRPPTNGAVRPQPRAPLIPRAQQEGGGRMARSGELPVIQDLTPPVPHDGAASPLDHQRQPLPHIPLPSQSPHAQMNALPPEGYNGYGPGMNGMGGPPMNGNSAMLGSQMDVDMSNSMEMRGPMSHPYPGGGFRGGRGGGPRGKGVFNGEVAKFNPERRNDKTLVVEKIPEDKLSLEHVNDWFKRFGTVTNVAIDSSSAKALVSFANHEEAHAAWKSEDAVFNNRFVKLFWHRPLDGHGQVGARMLAASAPIVANIDTKPVPAPLAAPAASTPVRPVATPRKVTSAASTALAAKQQLLEKQIAEQKALMVSLSTASPEEKKEIMSRLRKLGEEMTAAPTAPATPAVVKAEDPEKRERERLDKELELHSVAVKVDEEESTEDLKAKLERLKAEAASLGLSDTSTETSWGGSHRPYRGRGRGARSYYRGAGPARGGPPRASMKLDNRPKKLVVKGAKEDSIQAVRDWYETTGQVDSVTAVENGDIVVTFRTRSAAEQGLAKGHNISLVGPVQVAWHTGPVVGSTAPAPSKGAAGDGDAAGTVVESHSQDAPSSPGAHVLEEEVASGWGDGDEDGMGML</sequence>
<dbReference type="GO" id="GO:0003723">
    <property type="term" value="F:RNA binding"/>
    <property type="evidence" value="ECO:0007669"/>
    <property type="project" value="UniProtKB-UniRule"/>
</dbReference>
<dbReference type="GO" id="GO:0008270">
    <property type="term" value="F:zinc ion binding"/>
    <property type="evidence" value="ECO:0007669"/>
    <property type="project" value="UniProtKB-KW"/>
</dbReference>
<gene>
    <name evidence="12" type="ORF">B0H16DRAFT_1657471</name>
</gene>
<keyword evidence="3 7" id="KW-0862">Zinc</keyword>
<evidence type="ECO:0000256" key="1">
    <source>
        <dbReference type="ARBA" id="ARBA00022723"/>
    </source>
</evidence>
<dbReference type="InterPro" id="IPR012677">
    <property type="entry name" value="Nucleotide-bd_a/b_plait_sf"/>
</dbReference>
<accession>A0AAD7KJ56</accession>
<feature type="region of interest" description="Disordered" evidence="9">
    <location>
        <begin position="85"/>
        <end position="182"/>
    </location>
</feature>
<feature type="coiled-coil region" evidence="8">
    <location>
        <begin position="645"/>
        <end position="672"/>
    </location>
</feature>
<dbReference type="PANTHER" id="PTHR14398:SF0">
    <property type="entry name" value="ZINC FINGER PROTEIN SWM"/>
    <property type="match status" value="1"/>
</dbReference>
<keyword evidence="1 7" id="KW-0479">Metal-binding</keyword>
<reference evidence="12" key="1">
    <citation type="submission" date="2023-03" db="EMBL/GenBank/DDBJ databases">
        <title>Massive genome expansion in bonnet fungi (Mycena s.s.) driven by repeated elements and novel gene families across ecological guilds.</title>
        <authorList>
            <consortium name="Lawrence Berkeley National Laboratory"/>
            <person name="Harder C.B."/>
            <person name="Miyauchi S."/>
            <person name="Viragh M."/>
            <person name="Kuo A."/>
            <person name="Thoen E."/>
            <person name="Andreopoulos B."/>
            <person name="Lu D."/>
            <person name="Skrede I."/>
            <person name="Drula E."/>
            <person name="Henrissat B."/>
            <person name="Morin E."/>
            <person name="Kohler A."/>
            <person name="Barry K."/>
            <person name="LaButti K."/>
            <person name="Morin E."/>
            <person name="Salamov A."/>
            <person name="Lipzen A."/>
            <person name="Mereny Z."/>
            <person name="Hegedus B."/>
            <person name="Baldrian P."/>
            <person name="Stursova M."/>
            <person name="Weitz H."/>
            <person name="Taylor A."/>
            <person name="Grigoriev I.V."/>
            <person name="Nagy L.G."/>
            <person name="Martin F."/>
            <person name="Kauserud H."/>
        </authorList>
    </citation>
    <scope>NUCLEOTIDE SEQUENCE</scope>
    <source>
        <strain evidence="12">CBHHK182m</strain>
    </source>
</reference>
<dbReference type="PANTHER" id="PTHR14398">
    <property type="entry name" value="RNA RECOGNITION RRM/RNP DOMAIN"/>
    <property type="match status" value="1"/>
</dbReference>
<evidence type="ECO:0000313" key="12">
    <source>
        <dbReference type="EMBL" id="KAJ7786050.1"/>
    </source>
</evidence>
<dbReference type="EMBL" id="JARKIB010000001">
    <property type="protein sequence ID" value="KAJ7786050.1"/>
    <property type="molecule type" value="Genomic_DNA"/>
</dbReference>
<dbReference type="Gene3D" id="4.10.1000.10">
    <property type="entry name" value="Zinc finger, CCCH-type"/>
    <property type="match status" value="1"/>
</dbReference>
<dbReference type="Pfam" id="PF01480">
    <property type="entry name" value="PWI"/>
    <property type="match status" value="1"/>
</dbReference>
<keyword evidence="13" id="KW-1185">Reference proteome</keyword>
<dbReference type="PROSITE" id="PS50103">
    <property type="entry name" value="ZF_C3H1"/>
    <property type="match status" value="1"/>
</dbReference>
<feature type="zinc finger region" description="C3H1-type" evidence="7">
    <location>
        <begin position="198"/>
        <end position="225"/>
    </location>
</feature>
<dbReference type="GO" id="GO:0005634">
    <property type="term" value="C:nucleus"/>
    <property type="evidence" value="ECO:0007669"/>
    <property type="project" value="TreeGrafter"/>
</dbReference>
<dbReference type="CDD" id="cd12257">
    <property type="entry name" value="RRM1_RBM26_like"/>
    <property type="match status" value="1"/>
</dbReference>
<dbReference type="InterPro" id="IPR045137">
    <property type="entry name" value="RBM26/27"/>
</dbReference>
<evidence type="ECO:0000259" key="10">
    <source>
        <dbReference type="PROSITE" id="PS50102"/>
    </source>
</evidence>
<dbReference type="PROSITE" id="PS50102">
    <property type="entry name" value="RRM"/>
    <property type="match status" value="1"/>
</dbReference>
<keyword evidence="4 6" id="KW-0694">RNA-binding</keyword>
<dbReference type="InterPro" id="IPR035979">
    <property type="entry name" value="RBD_domain_sf"/>
</dbReference>
<dbReference type="SUPFAM" id="SSF54928">
    <property type="entry name" value="RNA-binding domain, RBD"/>
    <property type="match status" value="1"/>
</dbReference>
<dbReference type="Pfam" id="PF00642">
    <property type="entry name" value="zf-CCCH"/>
    <property type="match status" value="1"/>
</dbReference>
<evidence type="ECO:0000256" key="6">
    <source>
        <dbReference type="PROSITE-ProRule" id="PRU00176"/>
    </source>
</evidence>
<dbReference type="InterPro" id="IPR002483">
    <property type="entry name" value="PWI_dom"/>
</dbReference>
<dbReference type="InterPro" id="IPR000504">
    <property type="entry name" value="RRM_dom"/>
</dbReference>
<evidence type="ECO:0000313" key="13">
    <source>
        <dbReference type="Proteomes" id="UP001215598"/>
    </source>
</evidence>
<dbReference type="Proteomes" id="UP001215598">
    <property type="component" value="Unassembled WGS sequence"/>
</dbReference>
<protein>
    <submittedName>
        <fullName evidence="12">Uncharacterized protein</fullName>
    </submittedName>
</protein>
<evidence type="ECO:0000256" key="9">
    <source>
        <dbReference type="SAM" id="MobiDB-lite"/>
    </source>
</evidence>
<evidence type="ECO:0000256" key="2">
    <source>
        <dbReference type="ARBA" id="ARBA00022771"/>
    </source>
</evidence>
<evidence type="ECO:0000256" key="5">
    <source>
        <dbReference type="ARBA" id="ARBA00043866"/>
    </source>
</evidence>
<dbReference type="Gene3D" id="3.30.70.330">
    <property type="match status" value="1"/>
</dbReference>
<feature type="region of interest" description="Disordered" evidence="9">
    <location>
        <begin position="790"/>
        <end position="828"/>
    </location>
</feature>
<evidence type="ECO:0000259" key="11">
    <source>
        <dbReference type="PROSITE" id="PS50103"/>
    </source>
</evidence>
<feature type="domain" description="C3H1-type" evidence="11">
    <location>
        <begin position="198"/>
        <end position="225"/>
    </location>
</feature>
<dbReference type="SMART" id="SM00360">
    <property type="entry name" value="RRM"/>
    <property type="match status" value="2"/>
</dbReference>
<dbReference type="InterPro" id="IPR000571">
    <property type="entry name" value="Znf_CCCH"/>
</dbReference>
<name>A0AAD7KJ56_9AGAR</name>
<keyword evidence="8" id="KW-0175">Coiled coil</keyword>
<comment type="caution">
    <text evidence="12">The sequence shown here is derived from an EMBL/GenBank/DDBJ whole genome shotgun (WGS) entry which is preliminary data.</text>
</comment>
<feature type="domain" description="RRM" evidence="10">
    <location>
        <begin position="435"/>
        <end position="507"/>
    </location>
</feature>
<feature type="compositionally biased region" description="Gly residues" evidence="9">
    <location>
        <begin position="146"/>
        <end position="155"/>
    </location>
</feature>
<dbReference type="Gene3D" id="1.20.1390.10">
    <property type="entry name" value="PWI domain"/>
    <property type="match status" value="1"/>
</dbReference>
<dbReference type="SUPFAM" id="SSF90229">
    <property type="entry name" value="CCCH zinc finger"/>
    <property type="match status" value="1"/>
</dbReference>
<evidence type="ECO:0000256" key="7">
    <source>
        <dbReference type="PROSITE-ProRule" id="PRU00723"/>
    </source>
</evidence>